<gene>
    <name evidence="2" type="ORF">SPRG_17472</name>
</gene>
<dbReference type="Proteomes" id="UP000030745">
    <property type="component" value="Unassembled WGS sequence"/>
</dbReference>
<proteinExistence type="predicted"/>
<evidence type="ECO:0000259" key="1">
    <source>
        <dbReference type="PROSITE" id="PS50020"/>
    </source>
</evidence>
<name>A0A067BK68_SAPPC</name>
<dbReference type="OMA" id="CYFHESG"/>
<dbReference type="VEuPathDB" id="FungiDB:SPRG_17472"/>
<sequence length="108" mass="11795">MFETHNSCCKMSSNMNMSAALPELLDVVDVRIRPAVGSSSLSASVSAGPASALQSDAMTLDMNRMAIAVDVQECCLPPGWRARYSPHHRKVCYFHESGMQQWTHPSAP</sequence>
<dbReference type="GeneID" id="24139012"/>
<evidence type="ECO:0000313" key="2">
    <source>
        <dbReference type="EMBL" id="KDO17115.1"/>
    </source>
</evidence>
<protein>
    <recommendedName>
        <fullName evidence="1">WW domain-containing protein</fullName>
    </recommendedName>
</protein>
<dbReference type="InterPro" id="IPR036020">
    <property type="entry name" value="WW_dom_sf"/>
</dbReference>
<dbReference type="EMBL" id="KK583774">
    <property type="protein sequence ID" value="KDO17115.1"/>
    <property type="molecule type" value="Genomic_DNA"/>
</dbReference>
<dbReference type="SUPFAM" id="SSF51045">
    <property type="entry name" value="WW domain"/>
    <property type="match status" value="1"/>
</dbReference>
<keyword evidence="3" id="KW-1185">Reference proteome</keyword>
<dbReference type="OrthoDB" id="74218at2759"/>
<dbReference type="RefSeq" id="XP_012212177.1">
    <property type="nucleotide sequence ID" value="XM_012356787.1"/>
</dbReference>
<feature type="domain" description="WW" evidence="1">
    <location>
        <begin position="76"/>
        <end position="107"/>
    </location>
</feature>
<reference evidence="2 3" key="1">
    <citation type="journal article" date="2013" name="PLoS Genet.">
        <title>Distinctive expansion of potential virulence genes in the genome of the oomycete fish pathogen Saprolegnia parasitica.</title>
        <authorList>
            <person name="Jiang R.H."/>
            <person name="de Bruijn I."/>
            <person name="Haas B.J."/>
            <person name="Belmonte R."/>
            <person name="Lobach L."/>
            <person name="Christie J."/>
            <person name="van den Ackerveken G."/>
            <person name="Bottin A."/>
            <person name="Bulone V."/>
            <person name="Diaz-Moreno S.M."/>
            <person name="Dumas B."/>
            <person name="Fan L."/>
            <person name="Gaulin E."/>
            <person name="Govers F."/>
            <person name="Grenville-Briggs L.J."/>
            <person name="Horner N.R."/>
            <person name="Levin J.Z."/>
            <person name="Mammella M."/>
            <person name="Meijer H.J."/>
            <person name="Morris P."/>
            <person name="Nusbaum C."/>
            <person name="Oome S."/>
            <person name="Phillips A.J."/>
            <person name="van Rooyen D."/>
            <person name="Rzeszutek E."/>
            <person name="Saraiva M."/>
            <person name="Secombes C.J."/>
            <person name="Seidl M.F."/>
            <person name="Snel B."/>
            <person name="Stassen J.H."/>
            <person name="Sykes S."/>
            <person name="Tripathy S."/>
            <person name="van den Berg H."/>
            <person name="Vega-Arreguin J.C."/>
            <person name="Wawra S."/>
            <person name="Young S.K."/>
            <person name="Zeng Q."/>
            <person name="Dieguez-Uribeondo J."/>
            <person name="Russ C."/>
            <person name="Tyler B.M."/>
            <person name="van West P."/>
        </authorList>
    </citation>
    <scope>NUCLEOTIDE SEQUENCE [LARGE SCALE GENOMIC DNA]</scope>
    <source>
        <strain evidence="2 3">CBS 223.65</strain>
    </source>
</reference>
<dbReference type="InterPro" id="IPR001202">
    <property type="entry name" value="WW_dom"/>
</dbReference>
<dbReference type="KEGG" id="spar:SPRG_17472"/>
<organism evidence="2 3">
    <name type="scientific">Saprolegnia parasitica (strain CBS 223.65)</name>
    <dbReference type="NCBI Taxonomy" id="695850"/>
    <lineage>
        <taxon>Eukaryota</taxon>
        <taxon>Sar</taxon>
        <taxon>Stramenopiles</taxon>
        <taxon>Oomycota</taxon>
        <taxon>Saprolegniomycetes</taxon>
        <taxon>Saprolegniales</taxon>
        <taxon>Saprolegniaceae</taxon>
        <taxon>Saprolegnia</taxon>
    </lineage>
</organism>
<accession>A0A067BK68</accession>
<dbReference type="PROSITE" id="PS50020">
    <property type="entry name" value="WW_DOMAIN_2"/>
    <property type="match status" value="1"/>
</dbReference>
<dbReference type="AlphaFoldDB" id="A0A067BK68"/>
<evidence type="ECO:0000313" key="3">
    <source>
        <dbReference type="Proteomes" id="UP000030745"/>
    </source>
</evidence>
<dbReference type="Gene3D" id="2.20.70.10">
    <property type="match status" value="1"/>
</dbReference>